<dbReference type="PANTHER" id="PTHR12810">
    <property type="entry name" value="MITOCHONDRIAL 28S RIBOSOMAL PROTEIN S29"/>
    <property type="match status" value="1"/>
</dbReference>
<comment type="similarity">
    <text evidence="2">Belongs to the mitochondrion-specific ribosomal protein mS29 family.</text>
</comment>
<gene>
    <name evidence="8" type="primary">DAP3</name>
</gene>
<name>T2MFR2_HYDVU</name>
<evidence type="ECO:0000256" key="1">
    <source>
        <dbReference type="ARBA" id="ARBA00004173"/>
    </source>
</evidence>
<dbReference type="EMBL" id="HAAD01004565">
    <property type="protein sequence ID" value="CDG70797.1"/>
    <property type="molecule type" value="mRNA"/>
</dbReference>
<evidence type="ECO:0000256" key="4">
    <source>
        <dbReference type="ARBA" id="ARBA00022980"/>
    </source>
</evidence>
<evidence type="ECO:0000256" key="6">
    <source>
        <dbReference type="ARBA" id="ARBA00023274"/>
    </source>
</evidence>
<dbReference type="InterPro" id="IPR008092">
    <property type="entry name" value="Ribosomal_mS29_met"/>
</dbReference>
<comment type="subcellular location">
    <subcellularLocation>
        <location evidence="1">Mitochondrion</location>
    </subcellularLocation>
</comment>
<proteinExistence type="evidence at transcript level"/>
<dbReference type="OrthoDB" id="274828at2759"/>
<accession>T2MFR2</accession>
<keyword evidence="3" id="KW-0809">Transit peptide</keyword>
<sequence>MHCNKCRSLNFFLCKNLSSQLFFFCHYSTSSQKLIKEVDDGFTLCNVDPVKHSLKHVSQIYSIPKSIATDALSTAIPKRFGEVSRTIDDYGMLLRKPSLQIIDNLNRNKNDVKKYLLYGHDGNGKAMSLLHIIHYCLQNDWIIVHVPNGFRFIDGQTKTIVQPSTWNNTRYDQPIEAANWLNSFSKINYKFLHDLKTTQTYKWGKRETTEEGKSLYDVVSQAAGRNIYATDAVGVLLKEIQNQNKVHVLYAVNGLNAFFGKTSHKYNGKLVEVENLGLVNHFVKLLKDKNKLKKGTYVTSITQTSQFSQKRVDPQNLPMLLGEKGFDFVQDFEKLEIDNYNDEEYEIMMNYYRYKHWLTRDLSVKLREEVKFMSQMNPNLVAKICAAL</sequence>
<keyword evidence="4 8" id="KW-0689">Ribosomal protein</keyword>
<evidence type="ECO:0000256" key="5">
    <source>
        <dbReference type="ARBA" id="ARBA00023128"/>
    </source>
</evidence>
<keyword evidence="6" id="KW-0687">Ribonucleoprotein</keyword>
<reference evidence="8" key="1">
    <citation type="journal article" date="2013" name="Genome Biol. Evol.">
        <title>Punctuated emergences of genetic and phenotypic innovations in eumetazoan, bilaterian, euteleostome, and hominidae ancestors.</title>
        <authorList>
            <person name="Wenger Y."/>
            <person name="Galliot B."/>
        </authorList>
    </citation>
    <scope>NUCLEOTIDE SEQUENCE</scope>
    <source>
        <tissue evidence="8">Whole animals</tissue>
    </source>
</reference>
<dbReference type="OMA" id="DITNYDW"/>
<dbReference type="PANTHER" id="PTHR12810:SF0">
    <property type="entry name" value="SMALL RIBOSOMAL SUBUNIT PROTEIN MS29"/>
    <property type="match status" value="1"/>
</dbReference>
<evidence type="ECO:0000313" key="8">
    <source>
        <dbReference type="EMBL" id="CDG70797.1"/>
    </source>
</evidence>
<keyword evidence="5" id="KW-0496">Mitochondrion</keyword>
<protein>
    <recommendedName>
        <fullName evidence="7">Small ribosomal subunit protein mS29</fullName>
    </recommendedName>
</protein>
<dbReference type="Pfam" id="PF10236">
    <property type="entry name" value="DAP3"/>
    <property type="match status" value="1"/>
</dbReference>
<dbReference type="GO" id="GO:0006915">
    <property type="term" value="P:apoptotic process"/>
    <property type="evidence" value="ECO:0007669"/>
    <property type="project" value="InterPro"/>
</dbReference>
<dbReference type="GO" id="GO:0005763">
    <property type="term" value="C:mitochondrial small ribosomal subunit"/>
    <property type="evidence" value="ECO:0007669"/>
    <property type="project" value="TreeGrafter"/>
</dbReference>
<dbReference type="AlphaFoldDB" id="T2MFR2"/>
<evidence type="ECO:0000256" key="2">
    <source>
        <dbReference type="ARBA" id="ARBA00009863"/>
    </source>
</evidence>
<evidence type="ECO:0000256" key="3">
    <source>
        <dbReference type="ARBA" id="ARBA00022946"/>
    </source>
</evidence>
<organism evidence="8">
    <name type="scientific">Hydra vulgaris</name>
    <name type="common">Hydra</name>
    <name type="synonym">Hydra attenuata</name>
    <dbReference type="NCBI Taxonomy" id="6087"/>
    <lineage>
        <taxon>Eukaryota</taxon>
        <taxon>Metazoa</taxon>
        <taxon>Cnidaria</taxon>
        <taxon>Hydrozoa</taxon>
        <taxon>Hydroidolina</taxon>
        <taxon>Anthoathecata</taxon>
        <taxon>Aplanulata</taxon>
        <taxon>Hydridae</taxon>
        <taxon>Hydra</taxon>
    </lineage>
</organism>
<dbReference type="PRINTS" id="PR01716">
    <property type="entry name" value="DEATHASSOCP3"/>
</dbReference>
<evidence type="ECO:0000256" key="7">
    <source>
        <dbReference type="ARBA" id="ARBA00035140"/>
    </source>
</evidence>
<dbReference type="KEGG" id="hmg:100204145"/>
<dbReference type="GO" id="GO:0003735">
    <property type="term" value="F:structural constituent of ribosome"/>
    <property type="evidence" value="ECO:0007669"/>
    <property type="project" value="TreeGrafter"/>
</dbReference>
<dbReference type="InterPro" id="IPR019368">
    <property type="entry name" value="Ribosomal_mS29"/>
</dbReference>